<dbReference type="PANTHER" id="PTHR12147:SF26">
    <property type="entry name" value="PEPTIDASE M28 DOMAIN-CONTAINING PROTEIN"/>
    <property type="match status" value="1"/>
</dbReference>
<comment type="caution">
    <text evidence="2">The sequence shown here is derived from an EMBL/GenBank/DDBJ whole genome shotgun (WGS) entry which is preliminary data.</text>
</comment>
<dbReference type="AlphaFoldDB" id="A0A9D1RIP8"/>
<dbReference type="PANTHER" id="PTHR12147">
    <property type="entry name" value="METALLOPEPTIDASE M28 FAMILY MEMBER"/>
    <property type="match status" value="1"/>
</dbReference>
<reference evidence="2" key="1">
    <citation type="journal article" date="2021" name="PeerJ">
        <title>Extensive microbial diversity within the chicken gut microbiome revealed by metagenomics and culture.</title>
        <authorList>
            <person name="Gilroy R."/>
            <person name="Ravi A."/>
            <person name="Getino M."/>
            <person name="Pursley I."/>
            <person name="Horton D.L."/>
            <person name="Alikhan N.F."/>
            <person name="Baker D."/>
            <person name="Gharbi K."/>
            <person name="Hall N."/>
            <person name="Watson M."/>
            <person name="Adriaenssens E.M."/>
            <person name="Foster-Nyarko E."/>
            <person name="Jarju S."/>
            <person name="Secka A."/>
            <person name="Antonio M."/>
            <person name="Oren A."/>
            <person name="Chaudhuri R.R."/>
            <person name="La Ragione R."/>
            <person name="Hildebrand F."/>
            <person name="Pallen M.J."/>
        </authorList>
    </citation>
    <scope>NUCLEOTIDE SEQUENCE</scope>
    <source>
        <strain evidence="2">Gambia16-930</strain>
    </source>
</reference>
<organism evidence="2 3">
    <name type="scientific">Candidatus Onthomorpha intestinigallinarum</name>
    <dbReference type="NCBI Taxonomy" id="2840880"/>
    <lineage>
        <taxon>Bacteria</taxon>
        <taxon>Pseudomonadati</taxon>
        <taxon>Bacteroidota</taxon>
        <taxon>Bacteroidia</taxon>
        <taxon>Bacteroidales</taxon>
        <taxon>Candidatus Onthomorpha</taxon>
    </lineage>
</organism>
<dbReference type="GO" id="GO:0006508">
    <property type="term" value="P:proteolysis"/>
    <property type="evidence" value="ECO:0007669"/>
    <property type="project" value="InterPro"/>
</dbReference>
<evidence type="ECO:0000259" key="1">
    <source>
        <dbReference type="Pfam" id="PF04389"/>
    </source>
</evidence>
<dbReference type="Proteomes" id="UP000824267">
    <property type="component" value="Unassembled WGS sequence"/>
</dbReference>
<dbReference type="Gene3D" id="3.40.630.10">
    <property type="entry name" value="Zn peptidases"/>
    <property type="match status" value="1"/>
</dbReference>
<proteinExistence type="predicted"/>
<dbReference type="Pfam" id="PF04389">
    <property type="entry name" value="Peptidase_M28"/>
    <property type="match status" value="1"/>
</dbReference>
<accession>A0A9D1RIP8</accession>
<protein>
    <submittedName>
        <fullName evidence="2">M28 family peptidase</fullName>
    </submittedName>
</protein>
<sequence>MAGRAYRENGDKKAAEFIRNELKKNNVKLLGDNGFQTVGISINNILNAELKLNNQSDSLKLGEDFLVTGFSPTSEIEIRNVKPFVFNDKEHISEVKTKKSKDKVLLFNMGDLTFYDIMHFVMSLAKENINPKLVIVQNYDKIEYLIGSSVSSFPVLQLKGRPFKKKIDYLNLSIESTFDSDYESQNVWAVVEGTKYKDSCFVFVSHYDHLGKVGNIYFPGANDNASGVSVLLDLAGYYAKNPAEYSVVFIFVTGEEIGLLGSSFAAMNPLVDLTKIKFLFNLDMCGTGSTGVAVINGKKEKRAGELLQKINSENNWFSKVVLGEESCNSDHCPFVKRGVPAHFLFTYGCEYNEYHTIYDNGKELFFTKHIDFCNLLKEFVGRYR</sequence>
<evidence type="ECO:0000313" key="2">
    <source>
        <dbReference type="EMBL" id="HIW87311.1"/>
    </source>
</evidence>
<feature type="domain" description="Peptidase M28" evidence="1">
    <location>
        <begin position="186"/>
        <end position="362"/>
    </location>
</feature>
<gene>
    <name evidence="2" type="ORF">IAC47_03440</name>
</gene>
<reference evidence="2" key="2">
    <citation type="submission" date="2021-04" db="EMBL/GenBank/DDBJ databases">
        <authorList>
            <person name="Gilroy R."/>
        </authorList>
    </citation>
    <scope>NUCLEOTIDE SEQUENCE</scope>
    <source>
        <strain evidence="2">Gambia16-930</strain>
    </source>
</reference>
<dbReference type="SUPFAM" id="SSF53187">
    <property type="entry name" value="Zn-dependent exopeptidases"/>
    <property type="match status" value="1"/>
</dbReference>
<dbReference type="EMBL" id="DXGG01000117">
    <property type="protein sequence ID" value="HIW87311.1"/>
    <property type="molecule type" value="Genomic_DNA"/>
</dbReference>
<dbReference type="GO" id="GO:0008235">
    <property type="term" value="F:metalloexopeptidase activity"/>
    <property type="evidence" value="ECO:0007669"/>
    <property type="project" value="InterPro"/>
</dbReference>
<evidence type="ECO:0000313" key="3">
    <source>
        <dbReference type="Proteomes" id="UP000824267"/>
    </source>
</evidence>
<dbReference type="InterPro" id="IPR045175">
    <property type="entry name" value="M28_fam"/>
</dbReference>
<dbReference type="InterPro" id="IPR007484">
    <property type="entry name" value="Peptidase_M28"/>
</dbReference>
<name>A0A9D1RIP8_9BACT</name>